<feature type="domain" description="Polysaccharide lyase 14" evidence="1">
    <location>
        <begin position="60"/>
        <end position="249"/>
    </location>
</feature>
<name>A0ABU4SL84_9GAMM</name>
<dbReference type="Pfam" id="PF21294">
    <property type="entry name" value="Polysacc_lyase_14"/>
    <property type="match status" value="1"/>
</dbReference>
<dbReference type="EMBL" id="VCDP01000028">
    <property type="protein sequence ID" value="MDX7999300.1"/>
    <property type="molecule type" value="Genomic_DNA"/>
</dbReference>
<evidence type="ECO:0000259" key="1">
    <source>
        <dbReference type="Pfam" id="PF21294"/>
    </source>
</evidence>
<gene>
    <name evidence="2" type="ORF">FE394_08810</name>
</gene>
<dbReference type="PANTHER" id="PTHR40124">
    <property type="match status" value="1"/>
</dbReference>
<dbReference type="PANTHER" id="PTHR40124:SF1">
    <property type="entry name" value="DISAGGREGATASE RELATED REPEAT PROTEIN"/>
    <property type="match status" value="1"/>
</dbReference>
<organism evidence="2 3">
    <name type="scientific">Xenorhabdus littoralis</name>
    <dbReference type="NCBI Taxonomy" id="2582835"/>
    <lineage>
        <taxon>Bacteria</taxon>
        <taxon>Pseudomonadati</taxon>
        <taxon>Pseudomonadota</taxon>
        <taxon>Gammaproteobacteria</taxon>
        <taxon>Enterobacterales</taxon>
        <taxon>Morganellaceae</taxon>
        <taxon>Xenorhabdus</taxon>
    </lineage>
</organism>
<dbReference type="RefSeq" id="WP_319926025.1">
    <property type="nucleotide sequence ID" value="NZ_VCDP01000028.1"/>
</dbReference>
<dbReference type="Gene3D" id="2.60.120.200">
    <property type="match status" value="1"/>
</dbReference>
<protein>
    <recommendedName>
        <fullName evidence="1">Polysaccharide lyase 14 domain-containing protein</fullName>
    </recommendedName>
</protein>
<dbReference type="InterPro" id="IPR048958">
    <property type="entry name" value="Polysacc_lyase_14"/>
</dbReference>
<accession>A0ABU4SL84</accession>
<reference evidence="3" key="1">
    <citation type="journal article" date="2024" name="Toxins">
        <title>Genome Sequence Analysis of Native Xenorhabdus Strains Isolated from Entomopathogenic Nematodes in Argentina.</title>
        <authorList>
            <person name="Palma L."/>
            <person name="Frizzo L."/>
            <person name="Kaiser S."/>
            <person name="Berry C."/>
            <person name="Caballero P."/>
            <person name="Bode H.B."/>
            <person name="Del Valle E.E."/>
        </authorList>
    </citation>
    <scope>NUCLEOTIDE SEQUENCE [LARGE SCALE GENOMIC DNA]</scope>
    <source>
        <strain evidence="3">Reich</strain>
    </source>
</reference>
<sequence>MAPIHSSIFRNKVNGNLIDVNFDHKVGQYTAKNFKSDWGISPTLSSGLNQGRLNIVIDTHNDQNKVLELTYLANTVDSKAGTSFNAPIDGEYKALWLQYQVMFSKDFMWIKGGKLPGLAGGDHPSGCVDNGDFDGFSSRLMWRKEGELFGYLYYPEKQERCGDYVKLNISLKKGIWYTLTQYIALNNIGKRDGIYMQYVNGKEVLRLNNIKFRNKSNVVIDAIKWSSFFGGSTLDWAPPVEQYAYFDNFIVSTEKPVYI</sequence>
<comment type="caution">
    <text evidence="2">The sequence shown here is derived from an EMBL/GenBank/DDBJ whole genome shotgun (WGS) entry which is preliminary data.</text>
</comment>
<keyword evidence="3" id="KW-1185">Reference proteome</keyword>
<evidence type="ECO:0000313" key="2">
    <source>
        <dbReference type="EMBL" id="MDX7999300.1"/>
    </source>
</evidence>
<proteinExistence type="predicted"/>
<dbReference type="Proteomes" id="UP001271640">
    <property type="component" value="Unassembled WGS sequence"/>
</dbReference>
<evidence type="ECO:0000313" key="3">
    <source>
        <dbReference type="Proteomes" id="UP001271640"/>
    </source>
</evidence>